<dbReference type="Gene3D" id="3.30.70.1070">
    <property type="entry name" value="Sporulation related repeat"/>
    <property type="match status" value="1"/>
</dbReference>
<evidence type="ECO:0000259" key="7">
    <source>
        <dbReference type="PROSITE" id="PS51724"/>
    </source>
</evidence>
<keyword evidence="4" id="KW-0449">Lipoprotein</keyword>
<dbReference type="GO" id="GO:0005886">
    <property type="term" value="C:plasma membrane"/>
    <property type="evidence" value="ECO:0007669"/>
    <property type="project" value="UniProtKB-SubCell"/>
</dbReference>
<keyword evidence="2 4" id="KW-0456">Lyase</keyword>
<dbReference type="EMBL" id="MUKV01000008">
    <property type="protein sequence ID" value="OQS41345.1"/>
    <property type="molecule type" value="Genomic_DNA"/>
</dbReference>
<dbReference type="InterPro" id="IPR009009">
    <property type="entry name" value="RlpA-like_DPBB"/>
</dbReference>
<comment type="subcellular location">
    <subcellularLocation>
        <location evidence="4">Cell membrane</location>
        <topology evidence="4">Lipid-anchor</topology>
    </subcellularLocation>
</comment>
<dbReference type="InterPro" id="IPR012997">
    <property type="entry name" value="RplA"/>
</dbReference>
<accession>A0A1W0D2U2</accession>
<dbReference type="NCBIfam" id="TIGR00413">
    <property type="entry name" value="rlpA"/>
    <property type="match status" value="1"/>
</dbReference>
<keyword evidence="4" id="KW-0472">Membrane</keyword>
<dbReference type="Pfam" id="PF05036">
    <property type="entry name" value="SPOR"/>
    <property type="match status" value="1"/>
</dbReference>
<dbReference type="PROSITE" id="PS51257">
    <property type="entry name" value="PROKAR_LIPOPROTEIN"/>
    <property type="match status" value="1"/>
</dbReference>
<dbReference type="HAMAP" id="MF_02071">
    <property type="entry name" value="RlpA"/>
    <property type="match status" value="1"/>
</dbReference>
<dbReference type="GO" id="GO:0042834">
    <property type="term" value="F:peptidoglycan binding"/>
    <property type="evidence" value="ECO:0007669"/>
    <property type="project" value="InterPro"/>
</dbReference>
<dbReference type="Pfam" id="PF03330">
    <property type="entry name" value="DPBB_1"/>
    <property type="match status" value="1"/>
</dbReference>
<dbReference type="FunFam" id="2.40.40.10:FF:000003">
    <property type="entry name" value="Endolytic peptidoglycan transglycosylase RlpA"/>
    <property type="match status" value="1"/>
</dbReference>
<evidence type="ECO:0000256" key="6">
    <source>
        <dbReference type="SAM" id="SignalP"/>
    </source>
</evidence>
<dbReference type="GO" id="GO:0000270">
    <property type="term" value="P:peptidoglycan metabolic process"/>
    <property type="evidence" value="ECO:0007669"/>
    <property type="project" value="UniProtKB-UniRule"/>
</dbReference>
<dbReference type="AlphaFoldDB" id="A0A1W0D2U2"/>
<protein>
    <recommendedName>
        <fullName evidence="4">Endolytic peptidoglycan transglycosylase RlpA</fullName>
        <ecNumber evidence="4">4.2.2.-</ecNumber>
    </recommendedName>
</protein>
<keyword evidence="1 6" id="KW-0732">Signal</keyword>
<reference evidence="8 9" key="1">
    <citation type="submission" date="2017-02" db="EMBL/GenBank/DDBJ databases">
        <title>Chromobacterium haemolyticum H5244.</title>
        <authorList>
            <person name="Gulvik C.A."/>
        </authorList>
    </citation>
    <scope>NUCLEOTIDE SEQUENCE [LARGE SCALE GENOMIC DNA]</scope>
    <source>
        <strain evidence="8 9">H5244</strain>
    </source>
</reference>
<dbReference type="GO" id="GO:0071555">
    <property type="term" value="P:cell wall organization"/>
    <property type="evidence" value="ECO:0007669"/>
    <property type="project" value="UniProtKB-KW"/>
</dbReference>
<dbReference type="SUPFAM" id="SSF50685">
    <property type="entry name" value="Barwin-like endoglucanases"/>
    <property type="match status" value="1"/>
</dbReference>
<feature type="domain" description="SPOR" evidence="7">
    <location>
        <begin position="214"/>
        <end position="290"/>
    </location>
</feature>
<evidence type="ECO:0000256" key="1">
    <source>
        <dbReference type="ARBA" id="ARBA00022729"/>
    </source>
</evidence>
<comment type="caution">
    <text evidence="8">The sequence shown here is derived from an EMBL/GenBank/DDBJ whole genome shotgun (WGS) entry which is preliminary data.</text>
</comment>
<dbReference type="Proteomes" id="UP000192721">
    <property type="component" value="Unassembled WGS sequence"/>
</dbReference>
<dbReference type="PANTHER" id="PTHR34183:SF1">
    <property type="entry name" value="ENDOLYTIC PEPTIDOGLYCAN TRANSGLYCOSYLASE RLPA"/>
    <property type="match status" value="1"/>
</dbReference>
<comment type="function">
    <text evidence="4">Lytic transglycosylase with a strong preference for naked glycan strands that lack stem peptides.</text>
</comment>
<evidence type="ECO:0000256" key="3">
    <source>
        <dbReference type="ARBA" id="ARBA00023316"/>
    </source>
</evidence>
<keyword evidence="3 4" id="KW-0961">Cell wall biogenesis/degradation</keyword>
<feature type="chain" id="PRO_5010750291" description="Endolytic peptidoglycan transglycosylase RlpA" evidence="6">
    <location>
        <begin position="29"/>
        <end position="290"/>
    </location>
</feature>
<dbReference type="InterPro" id="IPR036908">
    <property type="entry name" value="RlpA-like_sf"/>
</dbReference>
<evidence type="ECO:0000313" key="9">
    <source>
        <dbReference type="Proteomes" id="UP000192721"/>
    </source>
</evidence>
<feature type="signal peptide" evidence="6">
    <location>
        <begin position="1"/>
        <end position="28"/>
    </location>
</feature>
<comment type="similarity">
    <text evidence="4 5">Belongs to the RlpA family.</text>
</comment>
<dbReference type="EC" id="4.2.2.-" evidence="4"/>
<proteinExistence type="inferred from homology"/>
<evidence type="ECO:0000313" key="8">
    <source>
        <dbReference type="EMBL" id="OQS41345.1"/>
    </source>
</evidence>
<dbReference type="SUPFAM" id="SSF110997">
    <property type="entry name" value="Sporulation related repeat"/>
    <property type="match status" value="1"/>
</dbReference>
<sequence length="290" mass="31840">MQSVLRWLWLVFVSLVLVACSTVKTASATNQSASSSTGNKKTVAKNGAFFQNDGPADHIPVNLNLVPDAVPQEEPLIKSANLPYTALGMSFRPDTREKPYQATGRASWYGKQFHGRKTSSGEKYDMFAMTAAHPTLPIPSYARVTNLNNGKSVVVRVNDRGPFHKNRLMDLSYAAAYRLGFVKQGSAKIAIERVWPDAGGENIASTRPVNTARRVEDTPKYLQLGSFSKLANAEAMVQKMLGEMDDKYESKLGIVNQEGVYKVRLGPFRSSDAVRNAAENLHVETVVTSL</sequence>
<keyword evidence="4" id="KW-1003">Cell membrane</keyword>
<dbReference type="PANTHER" id="PTHR34183">
    <property type="entry name" value="ENDOLYTIC PEPTIDOGLYCAN TRANSGLYCOSYLASE RLPA"/>
    <property type="match status" value="1"/>
</dbReference>
<evidence type="ECO:0000256" key="4">
    <source>
        <dbReference type="HAMAP-Rule" id="MF_02071"/>
    </source>
</evidence>
<evidence type="ECO:0000256" key="2">
    <source>
        <dbReference type="ARBA" id="ARBA00023239"/>
    </source>
</evidence>
<dbReference type="InterPro" id="IPR036680">
    <property type="entry name" value="SPOR-like_sf"/>
</dbReference>
<dbReference type="InterPro" id="IPR034718">
    <property type="entry name" value="RlpA"/>
</dbReference>
<keyword evidence="4" id="KW-0564">Palmitate</keyword>
<dbReference type="InterPro" id="IPR007730">
    <property type="entry name" value="SPOR-like_dom"/>
</dbReference>
<dbReference type="PROSITE" id="PS51724">
    <property type="entry name" value="SPOR"/>
    <property type="match status" value="1"/>
</dbReference>
<name>A0A1W0D2U2_9NEIS</name>
<gene>
    <name evidence="4" type="primary">rlpA</name>
    <name evidence="8" type="ORF">B0T45_08660</name>
</gene>
<organism evidence="8 9">
    <name type="scientific">Chromobacterium haemolyticum</name>
    <dbReference type="NCBI Taxonomy" id="394935"/>
    <lineage>
        <taxon>Bacteria</taxon>
        <taxon>Pseudomonadati</taxon>
        <taxon>Pseudomonadota</taxon>
        <taxon>Betaproteobacteria</taxon>
        <taxon>Neisseriales</taxon>
        <taxon>Chromobacteriaceae</taxon>
        <taxon>Chromobacterium</taxon>
    </lineage>
</organism>
<dbReference type="RefSeq" id="WP_043638166.1">
    <property type="nucleotide sequence ID" value="NZ_CP109905.1"/>
</dbReference>
<dbReference type="GO" id="GO:0008932">
    <property type="term" value="F:lytic endotransglycosylase activity"/>
    <property type="evidence" value="ECO:0007669"/>
    <property type="project" value="UniProtKB-UniRule"/>
</dbReference>
<dbReference type="Gene3D" id="2.40.40.10">
    <property type="entry name" value="RlpA-like domain"/>
    <property type="match status" value="1"/>
</dbReference>
<dbReference type="CDD" id="cd22268">
    <property type="entry name" value="DPBB_RlpA-like"/>
    <property type="match status" value="1"/>
</dbReference>
<evidence type="ECO:0000256" key="5">
    <source>
        <dbReference type="RuleBase" id="RU003495"/>
    </source>
</evidence>